<name>A0ACC2VH77_9TREE</name>
<proteinExistence type="predicted"/>
<dbReference type="Proteomes" id="UP001230649">
    <property type="component" value="Unassembled WGS sequence"/>
</dbReference>
<dbReference type="EMBL" id="JASBWS010000093">
    <property type="protein sequence ID" value="KAJ9098436.1"/>
    <property type="molecule type" value="Genomic_DNA"/>
</dbReference>
<evidence type="ECO:0000313" key="2">
    <source>
        <dbReference type="Proteomes" id="UP001230649"/>
    </source>
</evidence>
<reference evidence="1" key="1">
    <citation type="submission" date="2023-04" db="EMBL/GenBank/DDBJ databases">
        <title>Draft Genome sequencing of Naganishia species isolated from polar environments using Oxford Nanopore Technology.</title>
        <authorList>
            <person name="Leo P."/>
            <person name="Venkateswaran K."/>
        </authorList>
    </citation>
    <scope>NUCLEOTIDE SEQUENCE</scope>
    <source>
        <strain evidence="1">MNA-CCFEE 5262</strain>
    </source>
</reference>
<evidence type="ECO:0000313" key="1">
    <source>
        <dbReference type="EMBL" id="KAJ9098436.1"/>
    </source>
</evidence>
<protein>
    <submittedName>
        <fullName evidence="1">Uncharacterized protein</fullName>
    </submittedName>
</protein>
<accession>A0ACC2VH77</accession>
<gene>
    <name evidence="1" type="ORF">QFC20_005955</name>
</gene>
<comment type="caution">
    <text evidence="1">The sequence shown here is derived from an EMBL/GenBank/DDBJ whole genome shotgun (WGS) entry which is preliminary data.</text>
</comment>
<sequence>MNPVDTSSTSHPIHCSDNLSKLPAELLIEIAEHVVASHRLATLASFNVTCRRIHHATLPALFQSMILVTRDPEDCVEVERGIPVTGEAYIPRSWQHVKYLSVGKNALDTLTKLGDKKRQKTSDKGPLETLFPRLVVVFFRMSDLESRNYRPKPT</sequence>
<keyword evidence="2" id="KW-1185">Reference proteome</keyword>
<organism evidence="1 2">
    <name type="scientific">Naganishia adeliensis</name>
    <dbReference type="NCBI Taxonomy" id="92952"/>
    <lineage>
        <taxon>Eukaryota</taxon>
        <taxon>Fungi</taxon>
        <taxon>Dikarya</taxon>
        <taxon>Basidiomycota</taxon>
        <taxon>Agaricomycotina</taxon>
        <taxon>Tremellomycetes</taxon>
        <taxon>Filobasidiales</taxon>
        <taxon>Filobasidiaceae</taxon>
        <taxon>Naganishia</taxon>
    </lineage>
</organism>